<reference evidence="2" key="1">
    <citation type="journal article" date="2020" name="Stud. Mycol.">
        <title>101 Dothideomycetes genomes: a test case for predicting lifestyles and emergence of pathogens.</title>
        <authorList>
            <person name="Haridas S."/>
            <person name="Albert R."/>
            <person name="Binder M."/>
            <person name="Bloem J."/>
            <person name="Labutti K."/>
            <person name="Salamov A."/>
            <person name="Andreopoulos B."/>
            <person name="Baker S."/>
            <person name="Barry K."/>
            <person name="Bills G."/>
            <person name="Bluhm B."/>
            <person name="Cannon C."/>
            <person name="Castanera R."/>
            <person name="Culley D."/>
            <person name="Daum C."/>
            <person name="Ezra D."/>
            <person name="Gonzalez J."/>
            <person name="Henrissat B."/>
            <person name="Kuo A."/>
            <person name="Liang C."/>
            <person name="Lipzen A."/>
            <person name="Lutzoni F."/>
            <person name="Magnuson J."/>
            <person name="Mondo S."/>
            <person name="Nolan M."/>
            <person name="Ohm R."/>
            <person name="Pangilinan J."/>
            <person name="Park H.-J."/>
            <person name="Ramirez L."/>
            <person name="Alfaro M."/>
            <person name="Sun H."/>
            <person name="Tritt A."/>
            <person name="Yoshinaga Y."/>
            <person name="Zwiers L.-H."/>
            <person name="Turgeon B."/>
            <person name="Goodwin S."/>
            <person name="Spatafora J."/>
            <person name="Crous P."/>
            <person name="Grigoriev I."/>
        </authorList>
    </citation>
    <scope>NUCLEOTIDE SEQUENCE</scope>
    <source>
        <strain evidence="2">CBS 122367</strain>
    </source>
</reference>
<dbReference type="AlphaFoldDB" id="A0A6G1J969"/>
<dbReference type="Proteomes" id="UP000799291">
    <property type="component" value="Unassembled WGS sequence"/>
</dbReference>
<dbReference type="EMBL" id="MU005575">
    <property type="protein sequence ID" value="KAF2687072.1"/>
    <property type="molecule type" value="Genomic_DNA"/>
</dbReference>
<accession>A0A6G1J969</accession>
<proteinExistence type="predicted"/>
<gene>
    <name evidence="2" type="ORF">K458DRAFT_296754</name>
</gene>
<evidence type="ECO:0000313" key="2">
    <source>
        <dbReference type="EMBL" id="KAF2687072.1"/>
    </source>
</evidence>
<name>A0A6G1J969_9PLEO</name>
<protein>
    <submittedName>
        <fullName evidence="2">Uncharacterized protein</fullName>
    </submittedName>
</protein>
<sequence length="248" mass="26551">MVYLLQSVLLGALVVFNVAVAAPAIATDVRCPPVIGESGVQVRLPPSFDDGASSEGWIPFYPTWYYKPWNMVFASNPANLALRNFQYDPTPVDPANPTGQVNDLGSFQVPNNDTVYTTYGVDTPSDSVCNVFNYAGTGILAGATSEYSVLAWGCDEDSLPYYVNYATKTELTQTPAGIDIMSTTDTGMDQKTLDAVLSGLKALGNQEISDMADGMQPMTNDGGRDGMPRVNTCDDVCKSNQNLLAILG</sequence>
<keyword evidence="1" id="KW-0732">Signal</keyword>
<feature type="chain" id="PRO_5026166441" evidence="1">
    <location>
        <begin position="22"/>
        <end position="248"/>
    </location>
</feature>
<organism evidence="2 3">
    <name type="scientific">Lentithecium fluviatile CBS 122367</name>
    <dbReference type="NCBI Taxonomy" id="1168545"/>
    <lineage>
        <taxon>Eukaryota</taxon>
        <taxon>Fungi</taxon>
        <taxon>Dikarya</taxon>
        <taxon>Ascomycota</taxon>
        <taxon>Pezizomycotina</taxon>
        <taxon>Dothideomycetes</taxon>
        <taxon>Pleosporomycetidae</taxon>
        <taxon>Pleosporales</taxon>
        <taxon>Massarineae</taxon>
        <taxon>Lentitheciaceae</taxon>
        <taxon>Lentithecium</taxon>
    </lineage>
</organism>
<evidence type="ECO:0000313" key="3">
    <source>
        <dbReference type="Proteomes" id="UP000799291"/>
    </source>
</evidence>
<keyword evidence="3" id="KW-1185">Reference proteome</keyword>
<dbReference type="OrthoDB" id="4821403at2759"/>
<evidence type="ECO:0000256" key="1">
    <source>
        <dbReference type="SAM" id="SignalP"/>
    </source>
</evidence>
<feature type="signal peptide" evidence="1">
    <location>
        <begin position="1"/>
        <end position="21"/>
    </location>
</feature>